<dbReference type="EMBL" id="CP106856">
    <property type="protein sequence ID" value="UYB36934.1"/>
    <property type="molecule type" value="Genomic_DNA"/>
</dbReference>
<reference evidence="9" key="1">
    <citation type="submission" date="2022-09" db="EMBL/GenBank/DDBJ databases">
        <authorList>
            <person name="Li D."/>
            <person name="Cheng J."/>
            <person name="Li Y."/>
        </authorList>
    </citation>
    <scope>NUCLEOTIDE SEQUENCE</scope>
    <source>
        <strain evidence="9">DL</strain>
    </source>
</reference>
<keyword evidence="2" id="KW-1003">Cell membrane</keyword>
<gene>
    <name evidence="9" type="ORF">N9A08_04460</name>
</gene>
<evidence type="ECO:0000256" key="3">
    <source>
        <dbReference type="ARBA" id="ARBA00022692"/>
    </source>
</evidence>
<feature type="compositionally biased region" description="Low complexity" evidence="6">
    <location>
        <begin position="469"/>
        <end position="480"/>
    </location>
</feature>
<evidence type="ECO:0000313" key="10">
    <source>
        <dbReference type="Proteomes" id="UP001063368"/>
    </source>
</evidence>
<feature type="compositionally biased region" description="Gly residues" evidence="6">
    <location>
        <begin position="481"/>
        <end position="496"/>
    </location>
</feature>
<dbReference type="InterPro" id="IPR050250">
    <property type="entry name" value="Macrolide_Exporter_MacB"/>
</dbReference>
<feature type="region of interest" description="Disordered" evidence="6">
    <location>
        <begin position="431"/>
        <end position="497"/>
    </location>
</feature>
<dbReference type="RefSeq" id="WP_263128521.1">
    <property type="nucleotide sequence ID" value="NZ_CP106856.1"/>
</dbReference>
<feature type="compositionally biased region" description="Polar residues" evidence="6">
    <location>
        <begin position="178"/>
        <end position="194"/>
    </location>
</feature>
<dbReference type="PANTHER" id="PTHR30572:SF9">
    <property type="entry name" value="ABC TRANSPORTER PERMEASE PROTEIN"/>
    <property type="match status" value="1"/>
</dbReference>
<feature type="transmembrane region" description="Helical" evidence="7">
    <location>
        <begin position="518"/>
        <end position="541"/>
    </location>
</feature>
<evidence type="ECO:0000259" key="8">
    <source>
        <dbReference type="Pfam" id="PF02687"/>
    </source>
</evidence>
<dbReference type="InterPro" id="IPR003838">
    <property type="entry name" value="ABC3_permease_C"/>
</dbReference>
<evidence type="ECO:0000256" key="1">
    <source>
        <dbReference type="ARBA" id="ARBA00004651"/>
    </source>
</evidence>
<proteinExistence type="predicted"/>
<protein>
    <submittedName>
        <fullName evidence="9">ABC transporter permease</fullName>
    </submittedName>
</protein>
<evidence type="ECO:0000256" key="4">
    <source>
        <dbReference type="ARBA" id="ARBA00022989"/>
    </source>
</evidence>
<dbReference type="Proteomes" id="UP001063368">
    <property type="component" value="Chromosome"/>
</dbReference>
<keyword evidence="10" id="KW-1185">Reference proteome</keyword>
<accession>A0ABY6FUM6</accession>
<organism evidence="9 10">
    <name type="scientific">Arthrobacter koreensis</name>
    <dbReference type="NCBI Taxonomy" id="199136"/>
    <lineage>
        <taxon>Bacteria</taxon>
        <taxon>Bacillati</taxon>
        <taxon>Actinomycetota</taxon>
        <taxon>Actinomycetes</taxon>
        <taxon>Micrococcales</taxon>
        <taxon>Micrococcaceae</taxon>
        <taxon>Arthrobacter</taxon>
    </lineage>
</organism>
<feature type="transmembrane region" description="Helical" evidence="7">
    <location>
        <begin position="389"/>
        <end position="415"/>
    </location>
</feature>
<dbReference type="PANTHER" id="PTHR30572">
    <property type="entry name" value="MEMBRANE COMPONENT OF TRANSPORTER-RELATED"/>
    <property type="match status" value="1"/>
</dbReference>
<evidence type="ECO:0000256" key="6">
    <source>
        <dbReference type="SAM" id="MobiDB-lite"/>
    </source>
</evidence>
<keyword evidence="5 7" id="KW-0472">Membrane</keyword>
<evidence type="ECO:0000313" key="9">
    <source>
        <dbReference type="EMBL" id="UYB36934.1"/>
    </source>
</evidence>
<feature type="region of interest" description="Disordered" evidence="6">
    <location>
        <begin position="90"/>
        <end position="200"/>
    </location>
</feature>
<dbReference type="Pfam" id="PF02687">
    <property type="entry name" value="FtsX"/>
    <property type="match status" value="1"/>
</dbReference>
<feature type="domain" description="ABC3 transporter permease C-terminal" evidence="8">
    <location>
        <begin position="350"/>
        <end position="424"/>
    </location>
</feature>
<keyword evidence="3 7" id="KW-0812">Transmembrane</keyword>
<sequence>MNILARSMGNAFRNKVRSGAVIIILAVAIGLALSMLVAHQAVGAKVAELKSQIGTQLTVNPAGSRGFEGGGEPLTNSDLDTVRSVEHVSAAEGSLSLRLSTSDAASAEDPGSEDSAAQEGSGGGDSGAAQSGTAQSGAAQSDTAQSEPAQAGSRGPGGMATAGSTSLRSAVDAGTLGARNSGTSDGTSGNTATQAPPAMPLTATGISTAAAADGSELTLTDGTAITDYSANSIEALLGASLAEENGLAAGSTFEALGRTFTVAGVFDAGTVFDNNALYLPLAAAQELSGQTGELSSILVTVDSMENVDSTQTALTDALGSDRADVSAGTAGLSEAINSLAGVQSISLVGFIAALAAAALIVLLIMIMVIRERRREIGVLKAIGASNRTIGLQFVLEAVVLVAIGAVLGSVIAVGASGPIASALVDSSTGSSSIEAGSMGPGAMGGEALQAPPGTDGQPSDGPSDGQSTDGQAQGTAPDGAPAGGPGSGPFGSGGPFGSFDQTAELIGTVTTSVGPGTIALGAGGVLFIAAFGALVPALMTARVRPIEVLRGE</sequence>
<evidence type="ECO:0000256" key="2">
    <source>
        <dbReference type="ARBA" id="ARBA00022475"/>
    </source>
</evidence>
<keyword evidence="4 7" id="KW-1133">Transmembrane helix</keyword>
<evidence type="ECO:0000256" key="7">
    <source>
        <dbReference type="SAM" id="Phobius"/>
    </source>
</evidence>
<feature type="compositionally biased region" description="Low complexity" evidence="6">
    <location>
        <begin position="127"/>
        <end position="141"/>
    </location>
</feature>
<name>A0ABY6FUM6_9MICC</name>
<feature type="transmembrane region" description="Helical" evidence="7">
    <location>
        <begin position="347"/>
        <end position="369"/>
    </location>
</feature>
<comment type="subcellular location">
    <subcellularLocation>
        <location evidence="1">Cell membrane</location>
        <topology evidence="1">Multi-pass membrane protein</topology>
    </subcellularLocation>
</comment>
<evidence type="ECO:0000256" key="5">
    <source>
        <dbReference type="ARBA" id="ARBA00023136"/>
    </source>
</evidence>